<dbReference type="EMBL" id="CP088295">
    <property type="protein sequence ID" value="UUY02153.1"/>
    <property type="molecule type" value="Genomic_DNA"/>
</dbReference>
<evidence type="ECO:0000313" key="2">
    <source>
        <dbReference type="Proteomes" id="UP001058860"/>
    </source>
</evidence>
<proteinExistence type="predicted"/>
<dbReference type="Proteomes" id="UP001058860">
    <property type="component" value="Chromosome"/>
</dbReference>
<name>A0ABY5PC09_9ACTN</name>
<gene>
    <name evidence="1" type="ORF">LRS13_15690</name>
</gene>
<accession>A0ABY5PC09</accession>
<evidence type="ECO:0000313" key="1">
    <source>
        <dbReference type="EMBL" id="UUY02153.1"/>
    </source>
</evidence>
<sequence>MPSEIEMVFSSIGVPPGGADALFDLRGERTLVEVARHRLDPAVGDRHDGLGERLVVEADAFEVGAGECPFGPFEQRAAAVLDVEAGGAHGAQPTSRSGA</sequence>
<protein>
    <submittedName>
        <fullName evidence="1">Uncharacterized protein</fullName>
    </submittedName>
</protein>
<reference evidence="2" key="1">
    <citation type="submission" date="2021-11" db="EMBL/GenBank/DDBJ databases">
        <title>Cultivation dependent microbiological survey of springs from the worlds oldest radium mine currently devoted to the extraction of radon-saturated water.</title>
        <authorList>
            <person name="Kapinusova G."/>
            <person name="Smrhova T."/>
            <person name="Strejcek M."/>
            <person name="Suman J."/>
            <person name="Jani K."/>
            <person name="Pajer P."/>
            <person name="Uhlik O."/>
        </authorList>
    </citation>
    <scope>NUCLEOTIDE SEQUENCE [LARGE SCALE GENOMIC DNA]</scope>
    <source>
        <strain evidence="2">J379</strain>
    </source>
</reference>
<organism evidence="1 2">
    <name type="scientific">Svornostia abyssi</name>
    <dbReference type="NCBI Taxonomy" id="2898438"/>
    <lineage>
        <taxon>Bacteria</taxon>
        <taxon>Bacillati</taxon>
        <taxon>Actinomycetota</taxon>
        <taxon>Thermoleophilia</taxon>
        <taxon>Solirubrobacterales</taxon>
        <taxon>Baekduiaceae</taxon>
        <taxon>Svornostia</taxon>
    </lineage>
</organism>
<keyword evidence="2" id="KW-1185">Reference proteome</keyword>